<feature type="non-terminal residue" evidence="3">
    <location>
        <position position="419"/>
    </location>
</feature>
<feature type="domain" description="C2H2-type" evidence="2">
    <location>
        <begin position="154"/>
        <end position="176"/>
    </location>
</feature>
<name>A0AA36FZ36_9BILA</name>
<sequence>MSAVNSSFELVKCFFQWLVSGFSGTPTLLSPPRAQGHEAEMCCQMFCKRLRARRKALEIHRASPPVAHANDDVFGALSRPLKMKWNAAAIEEDHGTVVSISCKNCNQSFPNSYTYRSHVDHCKLGTNKNKLKRISPITTMRNRDPLPDIAARRMLCVHCEEGFTSKEAIERHHLKHHAICLRFGDLCYTASTRRFVCRDPSSSSCGYMEFNGWQKLISHYRTQHGEPAVQTRRVLLEGNVSAVTQLMQSQPRIVFPRTDLSAPGNIAEAKEIDIRSAISRYRAAQYSSGSAVASSSASFEDHSVRPHEIQDEAFDSPLDDFFVPENSVSFTPIDQTPIVGRSRHSRHHDNPSPARRILDQSGLRSRAYRQTDSEAAIKWDSEFWEQSSTVEIGPNEHPCVRELLALSREMADEENMTLD</sequence>
<protein>
    <recommendedName>
        <fullName evidence="2">C2H2-type domain-containing protein</fullName>
    </recommendedName>
</protein>
<evidence type="ECO:0000313" key="3">
    <source>
        <dbReference type="EMBL" id="CAJ0570083.1"/>
    </source>
</evidence>
<feature type="domain" description="C2H2-type" evidence="2">
    <location>
        <begin position="195"/>
        <end position="224"/>
    </location>
</feature>
<dbReference type="Proteomes" id="UP001177023">
    <property type="component" value="Unassembled WGS sequence"/>
</dbReference>
<comment type="caution">
    <text evidence="3">The sequence shown here is derived from an EMBL/GenBank/DDBJ whole genome shotgun (WGS) entry which is preliminary data.</text>
</comment>
<reference evidence="3" key="1">
    <citation type="submission" date="2023-06" db="EMBL/GenBank/DDBJ databases">
        <authorList>
            <person name="Delattre M."/>
        </authorList>
    </citation>
    <scope>NUCLEOTIDE SEQUENCE</scope>
    <source>
        <strain evidence="3">AF72</strain>
    </source>
</reference>
<feature type="region of interest" description="Disordered" evidence="1">
    <location>
        <begin position="333"/>
        <end position="356"/>
    </location>
</feature>
<gene>
    <name evidence="3" type="ORF">MSPICULIGERA_LOCUS8532</name>
</gene>
<keyword evidence="4" id="KW-1185">Reference proteome</keyword>
<proteinExistence type="predicted"/>
<organism evidence="3 4">
    <name type="scientific">Mesorhabditis spiculigera</name>
    <dbReference type="NCBI Taxonomy" id="96644"/>
    <lineage>
        <taxon>Eukaryota</taxon>
        <taxon>Metazoa</taxon>
        <taxon>Ecdysozoa</taxon>
        <taxon>Nematoda</taxon>
        <taxon>Chromadorea</taxon>
        <taxon>Rhabditida</taxon>
        <taxon>Rhabditina</taxon>
        <taxon>Rhabditomorpha</taxon>
        <taxon>Rhabditoidea</taxon>
        <taxon>Rhabditidae</taxon>
        <taxon>Mesorhabditinae</taxon>
        <taxon>Mesorhabditis</taxon>
    </lineage>
</organism>
<dbReference type="Gene3D" id="3.30.160.60">
    <property type="entry name" value="Classic Zinc Finger"/>
    <property type="match status" value="1"/>
</dbReference>
<dbReference type="AlphaFoldDB" id="A0AA36FZ36"/>
<evidence type="ECO:0000259" key="2">
    <source>
        <dbReference type="SMART" id="SM00355"/>
    </source>
</evidence>
<dbReference type="InterPro" id="IPR013087">
    <property type="entry name" value="Znf_C2H2_type"/>
</dbReference>
<feature type="domain" description="C2H2-type" evidence="2">
    <location>
        <begin position="100"/>
        <end position="121"/>
    </location>
</feature>
<evidence type="ECO:0000256" key="1">
    <source>
        <dbReference type="SAM" id="MobiDB-lite"/>
    </source>
</evidence>
<accession>A0AA36FZ36</accession>
<evidence type="ECO:0000313" key="4">
    <source>
        <dbReference type="Proteomes" id="UP001177023"/>
    </source>
</evidence>
<dbReference type="EMBL" id="CATQJA010002243">
    <property type="protein sequence ID" value="CAJ0570083.1"/>
    <property type="molecule type" value="Genomic_DNA"/>
</dbReference>
<dbReference type="SMART" id="SM00355">
    <property type="entry name" value="ZnF_C2H2"/>
    <property type="match status" value="3"/>
</dbReference>